<dbReference type="InterPro" id="IPR036412">
    <property type="entry name" value="HAD-like_sf"/>
</dbReference>
<dbReference type="NCBIfam" id="TIGR01509">
    <property type="entry name" value="HAD-SF-IA-v3"/>
    <property type="match status" value="1"/>
</dbReference>
<dbReference type="EMBL" id="CP072642">
    <property type="protein sequence ID" value="QUV94595.1"/>
    <property type="molecule type" value="Genomic_DNA"/>
</dbReference>
<dbReference type="SFLD" id="SFLDG01129">
    <property type="entry name" value="C1.5:_HAD__Beta-PGM__Phosphata"/>
    <property type="match status" value="1"/>
</dbReference>
<dbReference type="Gene3D" id="3.40.50.1000">
    <property type="entry name" value="HAD superfamily/HAD-like"/>
    <property type="match status" value="1"/>
</dbReference>
<proteinExistence type="predicted"/>
<evidence type="ECO:0000313" key="1">
    <source>
        <dbReference type="EMBL" id="QUV94595.1"/>
    </source>
</evidence>
<keyword evidence="2" id="KW-1185">Reference proteome</keyword>
<protein>
    <submittedName>
        <fullName evidence="1">HAD family phosphatase</fullName>
    </submittedName>
</protein>
<reference evidence="1 2" key="1">
    <citation type="submission" date="2021-03" db="EMBL/GenBank/DDBJ databases">
        <title>Genomic and phenotypic characterization of Chloracidobacterium isolates provides evidence for multiple species.</title>
        <authorList>
            <person name="Saini M.K."/>
            <person name="Costas A.M.G."/>
            <person name="Tank M."/>
            <person name="Bryant D.A."/>
        </authorList>
    </citation>
    <scope>NUCLEOTIDE SEQUENCE [LARGE SCALE GENOMIC DNA]</scope>
    <source>
        <strain evidence="1 2">N</strain>
    </source>
</reference>
<sequence length="207" mass="23011">MPLRAVVFDYGKVLCQPQPPAVREALATRLGVPREAFEAAYGRFRLEYDRGTLDDVAYWQSVVQACGRTLDAETALWLAGVDARGWSHPNLSLVDWAGQVRQAGFQTAILSNMQRSLRQRLEELCPWLPEVDAAVFSSDLGYVKPEPEMYRRVVELLAVAPQEALFIDDVEANVAGARQVGLSALRFTDVPTLRQALTAFPELPPIL</sequence>
<dbReference type="InterPro" id="IPR023198">
    <property type="entry name" value="PGP-like_dom2"/>
</dbReference>
<dbReference type="SUPFAM" id="SSF56784">
    <property type="entry name" value="HAD-like"/>
    <property type="match status" value="1"/>
</dbReference>
<dbReference type="InterPro" id="IPR006439">
    <property type="entry name" value="HAD-SF_hydro_IA"/>
</dbReference>
<dbReference type="SFLD" id="SFLDS00003">
    <property type="entry name" value="Haloacid_Dehalogenase"/>
    <property type="match status" value="1"/>
</dbReference>
<organism evidence="1 2">
    <name type="scientific">Chloracidobacterium sp. N</name>
    <dbReference type="NCBI Taxonomy" id="2821540"/>
    <lineage>
        <taxon>Bacteria</taxon>
        <taxon>Pseudomonadati</taxon>
        <taxon>Acidobacteriota</taxon>
        <taxon>Terriglobia</taxon>
        <taxon>Terriglobales</taxon>
        <taxon>Acidobacteriaceae</taxon>
        <taxon>Chloracidobacterium</taxon>
        <taxon>Chloracidobacterium aggregatum</taxon>
    </lineage>
</organism>
<evidence type="ECO:0000313" key="2">
    <source>
        <dbReference type="Proteomes" id="UP000677668"/>
    </source>
</evidence>
<dbReference type="InterPro" id="IPR023214">
    <property type="entry name" value="HAD_sf"/>
</dbReference>
<dbReference type="PANTHER" id="PTHR43611:SF3">
    <property type="entry name" value="FLAVIN MONONUCLEOTIDE HYDROLASE 1, CHLOROPLATIC"/>
    <property type="match status" value="1"/>
</dbReference>
<dbReference type="Gene3D" id="1.10.150.240">
    <property type="entry name" value="Putative phosphatase, domain 2"/>
    <property type="match status" value="1"/>
</dbReference>
<dbReference type="PRINTS" id="PR00413">
    <property type="entry name" value="HADHALOGNASE"/>
</dbReference>
<dbReference type="Proteomes" id="UP000677668">
    <property type="component" value="Chromosome 1"/>
</dbReference>
<name>A0ABX8B1U6_9BACT</name>
<dbReference type="RefSeq" id="WP_211422877.1">
    <property type="nucleotide sequence ID" value="NZ_CP072642.1"/>
</dbReference>
<dbReference type="Pfam" id="PF00702">
    <property type="entry name" value="Hydrolase"/>
    <property type="match status" value="1"/>
</dbReference>
<accession>A0ABX8B1U6</accession>
<dbReference type="PANTHER" id="PTHR43611">
    <property type="entry name" value="ALPHA-D-GLUCOSE 1-PHOSPHATE PHOSPHATASE"/>
    <property type="match status" value="1"/>
</dbReference>
<gene>
    <name evidence="1" type="ORF">J8C05_03890</name>
</gene>
<dbReference type="CDD" id="cd02603">
    <property type="entry name" value="HAD_sEH-N_like"/>
    <property type="match status" value="1"/>
</dbReference>